<feature type="transmembrane region" description="Helical" evidence="1">
    <location>
        <begin position="12"/>
        <end position="32"/>
    </location>
</feature>
<evidence type="ECO:0000313" key="4">
    <source>
        <dbReference type="Proteomes" id="UP000516052"/>
    </source>
</evidence>
<dbReference type="Proteomes" id="UP000516052">
    <property type="component" value="Chromosome"/>
</dbReference>
<dbReference type="KEGG" id="sroi:IAG44_39930"/>
<dbReference type="RefSeq" id="WP_187751905.1">
    <property type="nucleotide sequence ID" value="NZ_CP060828.1"/>
</dbReference>
<evidence type="ECO:0000313" key="3">
    <source>
        <dbReference type="EMBL" id="QNP74982.1"/>
    </source>
</evidence>
<keyword evidence="1" id="KW-1133">Transmembrane helix</keyword>
<gene>
    <name evidence="3" type="ORF">IAG44_39930</name>
</gene>
<feature type="domain" description="Putative Flp pilus-assembly TadG-like N-terminal" evidence="2">
    <location>
        <begin position="11"/>
        <end position="58"/>
    </location>
</feature>
<name>A0A7H0IQB6_9ACTN</name>
<organism evidence="3 4">
    <name type="scientific">Streptomyces roseirectus</name>
    <dbReference type="NCBI Taxonomy" id="2768066"/>
    <lineage>
        <taxon>Bacteria</taxon>
        <taxon>Bacillati</taxon>
        <taxon>Actinomycetota</taxon>
        <taxon>Actinomycetes</taxon>
        <taxon>Kitasatosporales</taxon>
        <taxon>Streptomycetaceae</taxon>
        <taxon>Streptomyces</taxon>
    </lineage>
</organism>
<keyword evidence="1" id="KW-0812">Transmembrane</keyword>
<proteinExistence type="predicted"/>
<dbReference type="InterPro" id="IPR028087">
    <property type="entry name" value="Tad_N"/>
</dbReference>
<protein>
    <recommendedName>
        <fullName evidence="2">Putative Flp pilus-assembly TadG-like N-terminal domain-containing protein</fullName>
    </recommendedName>
</protein>
<dbReference type="AlphaFoldDB" id="A0A7H0IQB6"/>
<keyword evidence="1" id="KW-0472">Membrane</keyword>
<reference evidence="3 4" key="1">
    <citation type="submission" date="2020-08" db="EMBL/GenBank/DDBJ databases">
        <title>A novel species.</title>
        <authorList>
            <person name="Gao J."/>
        </authorList>
    </citation>
    <scope>NUCLEOTIDE SEQUENCE [LARGE SCALE GENOMIC DNA]</scope>
    <source>
        <strain evidence="3 4">CRXT-G-22</strain>
    </source>
</reference>
<dbReference type="Pfam" id="PF13400">
    <property type="entry name" value="Tad"/>
    <property type="match status" value="1"/>
</dbReference>
<evidence type="ECO:0000259" key="2">
    <source>
        <dbReference type="Pfam" id="PF13400"/>
    </source>
</evidence>
<accession>A0A7H0IQB6</accession>
<keyword evidence="4" id="KW-1185">Reference proteome</keyword>
<sequence length="143" mass="14933">MTRPPHRQDRGQITVFVVILTTAVVMFAGLLLDGGLALAAQVRALGEAQEAARAGAQALDLNAYRTTGTVRLLPDEARTRARTHLAGTGSGDIGTVTVTDDTVTVTVTAHQRTQLLRVLGLDTLTVTATGTARPAHGITTPDP</sequence>
<evidence type="ECO:0000256" key="1">
    <source>
        <dbReference type="SAM" id="Phobius"/>
    </source>
</evidence>
<dbReference type="EMBL" id="CP060828">
    <property type="protein sequence ID" value="QNP74982.1"/>
    <property type="molecule type" value="Genomic_DNA"/>
</dbReference>